<dbReference type="GO" id="GO:0046872">
    <property type="term" value="F:metal ion binding"/>
    <property type="evidence" value="ECO:0007669"/>
    <property type="project" value="UniProtKB-KW"/>
</dbReference>
<comment type="similarity">
    <text evidence="3">Belongs to the HARBI1 family.</text>
</comment>
<feature type="domain" description="DUF8040" evidence="9">
    <location>
        <begin position="41"/>
        <end position="133"/>
    </location>
</feature>
<protein>
    <submittedName>
        <fullName evidence="10">Uncharacterized protein</fullName>
    </submittedName>
</protein>
<evidence type="ECO:0000256" key="1">
    <source>
        <dbReference type="ARBA" id="ARBA00001968"/>
    </source>
</evidence>
<dbReference type="InterPro" id="IPR027806">
    <property type="entry name" value="HARBI1_dom"/>
</dbReference>
<dbReference type="GO" id="GO:0016787">
    <property type="term" value="F:hydrolase activity"/>
    <property type="evidence" value="ECO:0007669"/>
    <property type="project" value="UniProtKB-KW"/>
</dbReference>
<keyword evidence="4" id="KW-0540">Nuclease</keyword>
<dbReference type="OrthoDB" id="2505551at2759"/>
<comment type="caution">
    <text evidence="10">The sequence shown here is derived from an EMBL/GenBank/DDBJ whole genome shotgun (WGS) entry which is preliminary data.</text>
</comment>
<organism evidence="10 11">
    <name type="scientific">Puccinia coronata f. sp. avenae</name>
    <dbReference type="NCBI Taxonomy" id="200324"/>
    <lineage>
        <taxon>Eukaryota</taxon>
        <taxon>Fungi</taxon>
        <taxon>Dikarya</taxon>
        <taxon>Basidiomycota</taxon>
        <taxon>Pucciniomycotina</taxon>
        <taxon>Pucciniomycetes</taxon>
        <taxon>Pucciniales</taxon>
        <taxon>Pucciniaceae</taxon>
        <taxon>Puccinia</taxon>
    </lineage>
</organism>
<dbReference type="EMBL" id="PGCJ01000631">
    <property type="protein sequence ID" value="PLW25284.1"/>
    <property type="molecule type" value="Genomic_DNA"/>
</dbReference>
<dbReference type="GO" id="GO:0005634">
    <property type="term" value="C:nucleus"/>
    <property type="evidence" value="ECO:0007669"/>
    <property type="project" value="UniProtKB-SubCell"/>
</dbReference>
<evidence type="ECO:0000259" key="8">
    <source>
        <dbReference type="Pfam" id="PF13359"/>
    </source>
</evidence>
<keyword evidence="6" id="KW-0378">Hydrolase</keyword>
<dbReference type="Pfam" id="PF26138">
    <property type="entry name" value="DUF8040"/>
    <property type="match status" value="1"/>
</dbReference>
<evidence type="ECO:0000256" key="3">
    <source>
        <dbReference type="ARBA" id="ARBA00006958"/>
    </source>
</evidence>
<sequence length="400" mass="45685">MPSDELHDLNEEDLVLIGVAIHLTTMNCPVAVRRPYNDLPLSGADYTYAILQGNPCRTIDVFRVTTSTFLFICNELLTIQIEPVSKLLPFEEQVAIFLYIIGHNSSNRQAQDRFQHSGQTISKVFRHIIDLVVQLAPKFFIPPLHERTHHVIAQNPKFSSQFSKCLGALDGVHIPARVPAKISASHQNRKGFLSQNVLGVCDFSMKFTYMLVGWEGSSHDARVLQDAQSKDFKINSGHFYVADAGYALEQNILVPYRGTRYHLREQAIAGQRPANKEELFNLRHSSLRNVIKQTFGVFKRRFKIMTQASEYHLEQQYDLVFACAFIHNINVIRNGANNIFFQQEEAEPSNNHTDAPQINDEIPTGCYSSDREREECENWRDSIASGLWDQYVSTLQRRQA</sequence>
<dbReference type="GO" id="GO:0004518">
    <property type="term" value="F:nuclease activity"/>
    <property type="evidence" value="ECO:0007669"/>
    <property type="project" value="UniProtKB-KW"/>
</dbReference>
<evidence type="ECO:0000313" key="11">
    <source>
        <dbReference type="Proteomes" id="UP000235388"/>
    </source>
</evidence>
<dbReference type="Proteomes" id="UP000235388">
    <property type="component" value="Unassembled WGS sequence"/>
</dbReference>
<evidence type="ECO:0000259" key="9">
    <source>
        <dbReference type="Pfam" id="PF26138"/>
    </source>
</evidence>
<dbReference type="PANTHER" id="PTHR22930">
    <property type="match status" value="1"/>
</dbReference>
<dbReference type="InterPro" id="IPR045249">
    <property type="entry name" value="HARBI1-like"/>
</dbReference>
<proteinExistence type="inferred from homology"/>
<evidence type="ECO:0000256" key="2">
    <source>
        <dbReference type="ARBA" id="ARBA00004123"/>
    </source>
</evidence>
<dbReference type="InterPro" id="IPR058353">
    <property type="entry name" value="DUF8040"/>
</dbReference>
<evidence type="ECO:0000256" key="5">
    <source>
        <dbReference type="ARBA" id="ARBA00022723"/>
    </source>
</evidence>
<gene>
    <name evidence="10" type="ORF">PCANC_27296</name>
</gene>
<evidence type="ECO:0000313" key="10">
    <source>
        <dbReference type="EMBL" id="PLW25284.1"/>
    </source>
</evidence>
<keyword evidence="7" id="KW-0539">Nucleus</keyword>
<evidence type="ECO:0000256" key="6">
    <source>
        <dbReference type="ARBA" id="ARBA00022801"/>
    </source>
</evidence>
<keyword evidence="11" id="KW-1185">Reference proteome</keyword>
<dbReference type="PANTHER" id="PTHR22930:SF259">
    <property type="entry name" value="OS08G0106900 PROTEIN"/>
    <property type="match status" value="1"/>
</dbReference>
<comment type="subcellular location">
    <subcellularLocation>
        <location evidence="2">Nucleus</location>
    </subcellularLocation>
</comment>
<name>A0A2N5TIE7_9BASI</name>
<keyword evidence="5" id="KW-0479">Metal-binding</keyword>
<evidence type="ECO:0000256" key="4">
    <source>
        <dbReference type="ARBA" id="ARBA00022722"/>
    </source>
</evidence>
<feature type="domain" description="DDE Tnp4" evidence="8">
    <location>
        <begin position="169"/>
        <end position="328"/>
    </location>
</feature>
<accession>A0A2N5TIE7</accession>
<dbReference type="Pfam" id="PF13359">
    <property type="entry name" value="DDE_Tnp_4"/>
    <property type="match status" value="1"/>
</dbReference>
<dbReference type="AlphaFoldDB" id="A0A2N5TIE7"/>
<evidence type="ECO:0000256" key="7">
    <source>
        <dbReference type="ARBA" id="ARBA00023242"/>
    </source>
</evidence>
<comment type="cofactor">
    <cofactor evidence="1">
        <name>a divalent metal cation</name>
        <dbReference type="ChEBI" id="CHEBI:60240"/>
    </cofactor>
</comment>
<reference evidence="10 11" key="1">
    <citation type="submission" date="2017-11" db="EMBL/GenBank/DDBJ databases">
        <title>De novo assembly and phasing of dikaryotic genomes from two isolates of Puccinia coronata f. sp. avenae, the causal agent of oat crown rust.</title>
        <authorList>
            <person name="Miller M.E."/>
            <person name="Zhang Y."/>
            <person name="Omidvar V."/>
            <person name="Sperschneider J."/>
            <person name="Schwessinger B."/>
            <person name="Raley C."/>
            <person name="Palmer J.M."/>
            <person name="Garnica D."/>
            <person name="Upadhyaya N."/>
            <person name="Rathjen J."/>
            <person name="Taylor J.M."/>
            <person name="Park R.F."/>
            <person name="Dodds P.N."/>
            <person name="Hirsch C.D."/>
            <person name="Kianian S.F."/>
            <person name="Figueroa M."/>
        </authorList>
    </citation>
    <scope>NUCLEOTIDE SEQUENCE [LARGE SCALE GENOMIC DNA]</scope>
    <source>
        <strain evidence="10">12NC29</strain>
    </source>
</reference>